<dbReference type="PANTHER" id="PTHR12110">
    <property type="entry name" value="HYDROXYPYRUVATE ISOMERASE"/>
    <property type="match status" value="1"/>
</dbReference>
<gene>
    <name evidence="2" type="ORF">PBV87_15595</name>
</gene>
<dbReference type="AlphaFoldDB" id="A0AA42DPS1"/>
<name>A0AA42DPS1_9FIRM</name>
<dbReference type="Proteomes" id="UP001169242">
    <property type="component" value="Unassembled WGS sequence"/>
</dbReference>
<dbReference type="InterPro" id="IPR013022">
    <property type="entry name" value="Xyl_isomerase-like_TIM-brl"/>
</dbReference>
<sequence>MYKIAVQLYTVREEMKENPVGTLEKVAELGYKGVEFAGFFDIPAEKMKGHLERLGLTAVASHTPLEALENQFDEVIRYNKTIGNRYLVCPWSELKDKESLQEIGLRLKTLIPKVKAEGMELLYHNHDHELKILDDNFLLDKLVEVCDGELGLEVDTFWVYRGGVNPRDYMLKHEKHIPFVHVKDGTDEGLNALGEGKAPVAQVLETVEELGLEWIIVENDNPYPNGLEDIERSMVYLQNK</sequence>
<organism evidence="2 3">
    <name type="scientific">Holtiella tumoricola</name>
    <dbReference type="NCBI Taxonomy" id="3018743"/>
    <lineage>
        <taxon>Bacteria</taxon>
        <taxon>Bacillati</taxon>
        <taxon>Bacillota</taxon>
        <taxon>Clostridia</taxon>
        <taxon>Lachnospirales</taxon>
        <taxon>Cellulosilyticaceae</taxon>
        <taxon>Holtiella</taxon>
    </lineage>
</organism>
<feature type="domain" description="Xylose isomerase-like TIM barrel" evidence="1">
    <location>
        <begin position="23"/>
        <end position="236"/>
    </location>
</feature>
<dbReference type="Gene3D" id="3.20.20.150">
    <property type="entry name" value="Divalent-metal-dependent TIM barrel enzymes"/>
    <property type="match status" value="1"/>
</dbReference>
<dbReference type="InterPro" id="IPR050312">
    <property type="entry name" value="IolE/XylAMocC-like"/>
</dbReference>
<dbReference type="EMBL" id="JAQIFT010000057">
    <property type="protein sequence ID" value="MDA3732900.1"/>
    <property type="molecule type" value="Genomic_DNA"/>
</dbReference>
<keyword evidence="3" id="KW-1185">Reference proteome</keyword>
<dbReference type="InterPro" id="IPR036237">
    <property type="entry name" value="Xyl_isomerase-like_sf"/>
</dbReference>
<keyword evidence="2" id="KW-0413">Isomerase</keyword>
<comment type="caution">
    <text evidence="2">The sequence shown here is derived from an EMBL/GenBank/DDBJ whole genome shotgun (WGS) entry which is preliminary data.</text>
</comment>
<accession>A0AA42DPS1</accession>
<protein>
    <submittedName>
        <fullName evidence="2">Sugar phosphate isomerase/epimerase</fullName>
    </submittedName>
</protein>
<dbReference type="PANTHER" id="PTHR12110:SF41">
    <property type="entry name" value="INOSOSE DEHYDRATASE"/>
    <property type="match status" value="1"/>
</dbReference>
<evidence type="ECO:0000259" key="1">
    <source>
        <dbReference type="Pfam" id="PF01261"/>
    </source>
</evidence>
<dbReference type="Pfam" id="PF01261">
    <property type="entry name" value="AP_endonuc_2"/>
    <property type="match status" value="1"/>
</dbReference>
<proteinExistence type="predicted"/>
<evidence type="ECO:0000313" key="3">
    <source>
        <dbReference type="Proteomes" id="UP001169242"/>
    </source>
</evidence>
<dbReference type="RefSeq" id="WP_271012872.1">
    <property type="nucleotide sequence ID" value="NZ_JAQIFT010000057.1"/>
</dbReference>
<reference evidence="2" key="1">
    <citation type="journal article" date="2023" name="Int. J. Syst. Evol. Microbiol.">
        <title>&lt;i&gt;Holtiella tumoricola&lt;/i&gt; gen. nov. sp. nov., isolated from a human clinical sample.</title>
        <authorList>
            <person name="Allen-Vercoe E."/>
            <person name="Daigneault M.C."/>
            <person name="Vancuren S.J."/>
            <person name="Cochrane K."/>
            <person name="O'Neal L.L."/>
            <person name="Sankaranarayanan K."/>
            <person name="Lawson P.A."/>
        </authorList>
    </citation>
    <scope>NUCLEOTIDE SEQUENCE</scope>
    <source>
        <strain evidence="2">CC70A</strain>
    </source>
</reference>
<dbReference type="SUPFAM" id="SSF51658">
    <property type="entry name" value="Xylose isomerase-like"/>
    <property type="match status" value="1"/>
</dbReference>
<evidence type="ECO:0000313" key="2">
    <source>
        <dbReference type="EMBL" id="MDA3732900.1"/>
    </source>
</evidence>
<dbReference type="GO" id="GO:0016853">
    <property type="term" value="F:isomerase activity"/>
    <property type="evidence" value="ECO:0007669"/>
    <property type="project" value="UniProtKB-KW"/>
</dbReference>